<name>A0A6J5RES2_9CAUD</name>
<sequence length="88" mass="9889">MLVGFIGHDNPPAQHWKIENMSKTIIEALLAERAGYVNRKLADRVKQVDACLRELGFEHKYMTEIETATAEPVVELAAKPATRKRASN</sequence>
<evidence type="ECO:0000313" key="1">
    <source>
        <dbReference type="EMBL" id="CAB4134991.1"/>
    </source>
</evidence>
<protein>
    <submittedName>
        <fullName evidence="2">Uncharacterized protein</fullName>
    </submittedName>
</protein>
<dbReference type="EMBL" id="LR797174">
    <property type="protein sequence ID" value="CAB4190925.1"/>
    <property type="molecule type" value="Genomic_DNA"/>
</dbReference>
<dbReference type="EMBL" id="LR796291">
    <property type="protein sequence ID" value="CAB4134991.1"/>
    <property type="molecule type" value="Genomic_DNA"/>
</dbReference>
<evidence type="ECO:0000313" key="2">
    <source>
        <dbReference type="EMBL" id="CAB4190925.1"/>
    </source>
</evidence>
<accession>A0A6J5RES2</accession>
<reference evidence="2" key="1">
    <citation type="submission" date="2020-05" db="EMBL/GenBank/DDBJ databases">
        <authorList>
            <person name="Chiriac C."/>
            <person name="Salcher M."/>
            <person name="Ghai R."/>
            <person name="Kavagutti S V."/>
        </authorList>
    </citation>
    <scope>NUCLEOTIDE SEQUENCE</scope>
</reference>
<proteinExistence type="predicted"/>
<gene>
    <name evidence="2" type="ORF">UFOVP1226_2</name>
    <name evidence="1" type="ORF">UFOVP278_40</name>
</gene>
<organism evidence="2">
    <name type="scientific">uncultured Caudovirales phage</name>
    <dbReference type="NCBI Taxonomy" id="2100421"/>
    <lineage>
        <taxon>Viruses</taxon>
        <taxon>Duplodnaviria</taxon>
        <taxon>Heunggongvirae</taxon>
        <taxon>Uroviricota</taxon>
        <taxon>Caudoviricetes</taxon>
        <taxon>Peduoviridae</taxon>
        <taxon>Maltschvirus</taxon>
        <taxon>Maltschvirus maltsch</taxon>
    </lineage>
</organism>